<sequence length="109" mass="12953">MNTEFYLRLSMLSKTLDHFYYQEFETEQAEYSKNKQIKQAIVQFILEMKEHGQQALIDEALNLIFHNTGCHIDCEILDEIMLPVIEQNIITPELIDKNLKENSPMGRWF</sequence>
<evidence type="ECO:0000313" key="2">
    <source>
        <dbReference type="Proteomes" id="UP000503287"/>
    </source>
</evidence>
<dbReference type="AlphaFoldDB" id="A0A6G6SEK3"/>
<organism evidence="1 2">
    <name type="scientific">Proteus vulgaris</name>
    <dbReference type="NCBI Taxonomy" id="585"/>
    <lineage>
        <taxon>Bacteria</taxon>
        <taxon>Pseudomonadati</taxon>
        <taxon>Pseudomonadota</taxon>
        <taxon>Gammaproteobacteria</taxon>
        <taxon>Enterobacterales</taxon>
        <taxon>Morganellaceae</taxon>
        <taxon>Proteus</taxon>
    </lineage>
</organism>
<evidence type="ECO:0000313" key="1">
    <source>
        <dbReference type="EMBL" id="QIF93138.1"/>
    </source>
</evidence>
<accession>A0A6G6SEK3</accession>
<proteinExistence type="predicted"/>
<protein>
    <submittedName>
        <fullName evidence="1">Uncharacterized protein</fullName>
    </submittedName>
</protein>
<gene>
    <name evidence="1" type="ORF">GTH24_04145</name>
</gene>
<dbReference type="EMBL" id="CP047344">
    <property type="protein sequence ID" value="QIF93138.1"/>
    <property type="molecule type" value="Genomic_DNA"/>
</dbReference>
<name>A0A6G6SEK3_PROVU</name>
<reference evidence="1 2" key="1">
    <citation type="submission" date="2020-01" db="EMBL/GenBank/DDBJ databases">
        <title>The genomic epidemiology of tigecycline resistance gene tet(X) variants in a swine farm in China.</title>
        <authorList>
            <person name="Peng K."/>
            <person name="Li R."/>
        </authorList>
    </citation>
    <scope>NUCLEOTIDE SEQUENCE [LARGE SCALE GENOMIC DNA]</scope>
    <source>
        <strain evidence="1 2">ZN3</strain>
    </source>
</reference>
<dbReference type="Proteomes" id="UP000503287">
    <property type="component" value="Chromosome"/>
</dbReference>
<dbReference type="RefSeq" id="WP_072070724.1">
    <property type="nucleotide sequence ID" value="NZ_CP047344.1"/>
</dbReference>
<keyword evidence="2" id="KW-1185">Reference proteome</keyword>